<feature type="domain" description="Lreu-0056-like" evidence="3">
    <location>
        <begin position="125"/>
        <end position="191"/>
    </location>
</feature>
<evidence type="ECO:0000259" key="3">
    <source>
        <dbReference type="Pfam" id="PF22125"/>
    </source>
</evidence>
<feature type="chain" id="PRO_5046620747" description="Lreu-0056-like domain-containing protein" evidence="2">
    <location>
        <begin position="19"/>
        <end position="194"/>
    </location>
</feature>
<feature type="compositionally biased region" description="Low complexity" evidence="1">
    <location>
        <begin position="23"/>
        <end position="42"/>
    </location>
</feature>
<dbReference type="Pfam" id="PF22125">
    <property type="entry name" value="Lreu_0056_like"/>
    <property type="match status" value="1"/>
</dbReference>
<evidence type="ECO:0000313" key="5">
    <source>
        <dbReference type="Proteomes" id="UP000776629"/>
    </source>
</evidence>
<keyword evidence="2" id="KW-0732">Signal</keyword>
<accession>A0ABS2EPN8</accession>
<dbReference type="PROSITE" id="PS51257">
    <property type="entry name" value="PROKAR_LIPOPROTEIN"/>
    <property type="match status" value="1"/>
</dbReference>
<gene>
    <name evidence="4" type="ORF">H5993_06320</name>
</gene>
<protein>
    <recommendedName>
        <fullName evidence="3">Lreu-0056-like domain-containing protein</fullName>
    </recommendedName>
</protein>
<feature type="region of interest" description="Disordered" evidence="1">
    <location>
        <begin position="23"/>
        <end position="89"/>
    </location>
</feature>
<name>A0ABS2EPN8_9LACO</name>
<organism evidence="4 5">
    <name type="scientific">Limosilactobacillus alvi</name>
    <dbReference type="NCBI Taxonomy" id="990412"/>
    <lineage>
        <taxon>Bacteria</taxon>
        <taxon>Bacillati</taxon>
        <taxon>Bacillota</taxon>
        <taxon>Bacilli</taxon>
        <taxon>Lactobacillales</taxon>
        <taxon>Lactobacillaceae</taxon>
        <taxon>Limosilactobacillus</taxon>
    </lineage>
</organism>
<reference evidence="4 5" key="1">
    <citation type="journal article" date="2021" name="Sci. Rep.">
        <title>The distribution of antibiotic resistance genes in chicken gut microbiota commensals.</title>
        <authorList>
            <person name="Juricova H."/>
            <person name="Matiasovicova J."/>
            <person name="Kubasova T."/>
            <person name="Cejkova D."/>
            <person name="Rychlik I."/>
        </authorList>
    </citation>
    <scope>NUCLEOTIDE SEQUENCE [LARGE SCALE GENOMIC DNA]</scope>
    <source>
        <strain evidence="4 5">An810</strain>
    </source>
</reference>
<dbReference type="EMBL" id="JACJJQ010000027">
    <property type="protein sequence ID" value="MBM6754370.1"/>
    <property type="molecule type" value="Genomic_DNA"/>
</dbReference>
<dbReference type="Gene3D" id="3.30.1460.60">
    <property type="match status" value="1"/>
</dbReference>
<dbReference type="InterPro" id="IPR054365">
    <property type="entry name" value="Lreu_0056-like"/>
</dbReference>
<feature type="compositionally biased region" description="Low complexity" evidence="1">
    <location>
        <begin position="50"/>
        <end position="89"/>
    </location>
</feature>
<keyword evidence="5" id="KW-1185">Reference proteome</keyword>
<dbReference type="RefSeq" id="WP_180871360.1">
    <property type="nucleotide sequence ID" value="NZ_JACJJQ010000027.1"/>
</dbReference>
<dbReference type="Proteomes" id="UP000776629">
    <property type="component" value="Unassembled WGS sequence"/>
</dbReference>
<sequence length="194" mass="20250">MKKLLLFGVTLGAAISLAACGNQSSATDSSSSSTVKTTQATKHSSHQKKAASADTNSKTSASSKSSSTSSATSQASSTTNQSTTSTSNQQLTDNQLAVLIYRASGYTNLTKLIRGSAPQGRQAIGGGTAASTVYYTVNGNQVTIYTLQDQTGKTTAEQDFAKTTTTIDQLKSQYYHTASQQDTINQAANEVTTY</sequence>
<feature type="signal peptide" evidence="2">
    <location>
        <begin position="1"/>
        <end position="18"/>
    </location>
</feature>
<comment type="caution">
    <text evidence="4">The sequence shown here is derived from an EMBL/GenBank/DDBJ whole genome shotgun (WGS) entry which is preliminary data.</text>
</comment>
<proteinExistence type="predicted"/>
<evidence type="ECO:0000256" key="1">
    <source>
        <dbReference type="SAM" id="MobiDB-lite"/>
    </source>
</evidence>
<evidence type="ECO:0000256" key="2">
    <source>
        <dbReference type="SAM" id="SignalP"/>
    </source>
</evidence>
<evidence type="ECO:0000313" key="4">
    <source>
        <dbReference type="EMBL" id="MBM6754370.1"/>
    </source>
</evidence>